<keyword evidence="4" id="KW-1185">Reference proteome</keyword>
<organism evidence="3 4">
    <name type="scientific">Cohnella endophytica</name>
    <dbReference type="NCBI Taxonomy" id="2419778"/>
    <lineage>
        <taxon>Bacteria</taxon>
        <taxon>Bacillati</taxon>
        <taxon>Bacillota</taxon>
        <taxon>Bacilli</taxon>
        <taxon>Bacillales</taxon>
        <taxon>Paenibacillaceae</taxon>
        <taxon>Cohnella</taxon>
    </lineage>
</organism>
<dbReference type="Gene3D" id="2.60.40.10">
    <property type="entry name" value="Immunoglobulins"/>
    <property type="match status" value="2"/>
</dbReference>
<sequence length="257" mass="27724">MIVYFGSTHNERMIPMLQRQKFISVILIGCLLLAFSSPAQAQSVTNQVYSDFQVVTLALKIAADDKRLTVSFPKAFSDNVDASSFEFSIQETSGSKLSAPVSLTASSIKSATVSYAFNNLTNKTAYRIQVTAYSEDGDIVAQGSANGTPVAKLPITGVTSKAGDGTLSITFNKLTGVAPTSYQIQYWSKKDAKGNPIWEKPITIKASSLTKATFTYTFTKLKNGTLYHFNLSAEKNGDTVALTSNVTAMPKAPVKKK</sequence>
<dbReference type="SUPFAM" id="SSF49265">
    <property type="entry name" value="Fibronectin type III"/>
    <property type="match status" value="1"/>
</dbReference>
<evidence type="ECO:0000313" key="4">
    <source>
        <dbReference type="Proteomes" id="UP000282076"/>
    </source>
</evidence>
<protein>
    <recommendedName>
        <fullName evidence="2">Fibronectin type-III domain-containing protein</fullName>
    </recommendedName>
</protein>
<evidence type="ECO:0000313" key="3">
    <source>
        <dbReference type="EMBL" id="RKP57066.1"/>
    </source>
</evidence>
<accession>A0A494Y2V2</accession>
<feature type="signal peptide" evidence="1">
    <location>
        <begin position="1"/>
        <end position="41"/>
    </location>
</feature>
<reference evidence="3 4" key="1">
    <citation type="submission" date="2018-10" db="EMBL/GenBank/DDBJ databases">
        <title>Cohnella sp. M2MS4P-1, whole genome shotgun sequence.</title>
        <authorList>
            <person name="Tuo L."/>
        </authorList>
    </citation>
    <scope>NUCLEOTIDE SEQUENCE [LARGE SCALE GENOMIC DNA]</scope>
    <source>
        <strain evidence="3 4">M2MS4P-1</strain>
    </source>
</reference>
<gene>
    <name evidence="3" type="ORF">D7Z26_03520</name>
</gene>
<feature type="domain" description="Fibronectin type-III" evidence="2">
    <location>
        <begin position="158"/>
        <end position="237"/>
    </location>
</feature>
<feature type="chain" id="PRO_5019753734" description="Fibronectin type-III domain-containing protein" evidence="1">
    <location>
        <begin position="42"/>
        <end position="257"/>
    </location>
</feature>
<dbReference type="InterPro" id="IPR003961">
    <property type="entry name" value="FN3_dom"/>
</dbReference>
<name>A0A494Y2V2_9BACL</name>
<dbReference type="InterPro" id="IPR036116">
    <property type="entry name" value="FN3_sf"/>
</dbReference>
<proteinExistence type="predicted"/>
<keyword evidence="1" id="KW-0732">Signal</keyword>
<dbReference type="Proteomes" id="UP000282076">
    <property type="component" value="Unassembled WGS sequence"/>
</dbReference>
<evidence type="ECO:0000256" key="1">
    <source>
        <dbReference type="SAM" id="SignalP"/>
    </source>
</evidence>
<dbReference type="CDD" id="cd00063">
    <property type="entry name" value="FN3"/>
    <property type="match status" value="1"/>
</dbReference>
<dbReference type="AlphaFoldDB" id="A0A494Y2V2"/>
<comment type="caution">
    <text evidence="3">The sequence shown here is derived from an EMBL/GenBank/DDBJ whole genome shotgun (WGS) entry which is preliminary data.</text>
</comment>
<dbReference type="Pfam" id="PF00041">
    <property type="entry name" value="fn3"/>
    <property type="match status" value="1"/>
</dbReference>
<dbReference type="EMBL" id="RBZM01000002">
    <property type="protein sequence ID" value="RKP57066.1"/>
    <property type="molecule type" value="Genomic_DNA"/>
</dbReference>
<dbReference type="InterPro" id="IPR013783">
    <property type="entry name" value="Ig-like_fold"/>
</dbReference>
<evidence type="ECO:0000259" key="2">
    <source>
        <dbReference type="Pfam" id="PF00041"/>
    </source>
</evidence>